<dbReference type="eggNOG" id="COG2327">
    <property type="taxonomic scope" value="Bacteria"/>
</dbReference>
<keyword evidence="3" id="KW-1185">Reference proteome</keyword>
<evidence type="ECO:0000313" key="2">
    <source>
        <dbReference type="EMBL" id="EEP55753.1"/>
    </source>
</evidence>
<dbReference type="InterPro" id="IPR007345">
    <property type="entry name" value="Polysacch_pyruvyl_Trfase"/>
</dbReference>
<protein>
    <submittedName>
        <fullName evidence="2">WfaX</fullName>
    </submittedName>
</protein>
<gene>
    <name evidence="2" type="ORF">CLP_3337</name>
</gene>
<sequence>MKIGILTFHRAINYGAVLQAYALQRYLENQNVEVDVIDYRSEVIEESYRLFYYTKTKKNIRSLLLDIIKLPIRIKKKKLFERFVNNYLNLSKSIQKNELDFVINKYDLFITGSDQVWNLDITGEDYTYFLDFLSNRNKKASYAASLGNFDILSRYDTKKLLIDFENISIREESKKDIVENYINKKVTVSLDPTLLLSDNDWMKVSANVNIKQEYLLIYTVNKPIDLISYAKKIAKDKNLKIIYLSDNFERQSDIEYIRGVSPEDFLGYFKKATIILTNSFHGTVFSIIFKKVFYVELQGRNKYNDRSENLLKNLKLENRILINQKDISRSDINWDLVNRDLEKMKKDSYRYIKKLICNGNNILDNM</sequence>
<feature type="domain" description="Polysaccharide pyruvyl transferase" evidence="1">
    <location>
        <begin position="13"/>
        <end position="294"/>
    </location>
</feature>
<accession>C4IDA8</accession>
<dbReference type="Pfam" id="PF04230">
    <property type="entry name" value="PS_pyruv_trans"/>
    <property type="match status" value="1"/>
</dbReference>
<dbReference type="EMBL" id="ACOM01000002">
    <property type="protein sequence ID" value="EEP55753.1"/>
    <property type="molecule type" value="Genomic_DNA"/>
</dbReference>
<evidence type="ECO:0000313" key="3">
    <source>
        <dbReference type="Proteomes" id="UP000003081"/>
    </source>
</evidence>
<dbReference type="AlphaFoldDB" id="C4IDA8"/>
<reference evidence="2 3" key="1">
    <citation type="submission" date="2009-08" db="EMBL/GenBank/DDBJ databases">
        <authorList>
            <person name="Shrivastava S."/>
            <person name="Brinkac L.B."/>
            <person name="Brown J.L."/>
            <person name="Bruce D.B."/>
            <person name="Detter C."/>
            <person name="Green L.D."/>
            <person name="Munk C.A."/>
            <person name="Rogers Y.C."/>
            <person name="Tapia R."/>
            <person name="Sims D.R."/>
            <person name="Smith L.A."/>
            <person name="Smith T.J."/>
            <person name="Sutton G."/>
            <person name="Brettin T."/>
        </authorList>
    </citation>
    <scope>NUCLEOTIDE SEQUENCE [LARGE SCALE GENOMIC DNA]</scope>
    <source>
        <strain evidence="3">E4 str. BoNT E BL5262</strain>
    </source>
</reference>
<evidence type="ECO:0000259" key="1">
    <source>
        <dbReference type="Pfam" id="PF04230"/>
    </source>
</evidence>
<name>C4IDA8_CLOBU</name>
<dbReference type="HOGENOM" id="CLU_025617_1_0_9"/>
<organism evidence="2 3">
    <name type="scientific">Clostridium butyricum E4 str. BoNT E BL5262</name>
    <dbReference type="NCBI Taxonomy" id="632245"/>
    <lineage>
        <taxon>Bacteria</taxon>
        <taxon>Bacillati</taxon>
        <taxon>Bacillota</taxon>
        <taxon>Clostridia</taxon>
        <taxon>Eubacteriales</taxon>
        <taxon>Clostridiaceae</taxon>
        <taxon>Clostridium</taxon>
    </lineage>
</organism>
<proteinExistence type="predicted"/>
<dbReference type="Proteomes" id="UP000003081">
    <property type="component" value="Unassembled WGS sequence"/>
</dbReference>
<dbReference type="RefSeq" id="WP_003407044.1">
    <property type="nucleotide sequence ID" value="NZ_ACOM01000002.1"/>
</dbReference>
<comment type="caution">
    <text evidence="2">The sequence shown here is derived from an EMBL/GenBank/DDBJ whole genome shotgun (WGS) entry which is preliminary data.</text>
</comment>